<reference evidence="3" key="1">
    <citation type="submission" date="2019-02" db="EMBL/GenBank/DDBJ databases">
        <authorList>
            <person name="Pothier F.J."/>
        </authorList>
    </citation>
    <scope>NUCLEOTIDE SEQUENCE</scope>
    <source>
        <strain evidence="3">CI-1B</strain>
    </source>
</reference>
<keyword evidence="1" id="KW-0812">Transmembrane</keyword>
<dbReference type="PANTHER" id="PTHR34219:SF6">
    <property type="entry name" value="BLR3280 PROTEIN"/>
    <property type="match status" value="1"/>
</dbReference>
<feature type="transmembrane region" description="Helical" evidence="1">
    <location>
        <begin position="256"/>
        <end position="282"/>
    </location>
</feature>
<dbReference type="InterPro" id="IPR025711">
    <property type="entry name" value="PepSY"/>
</dbReference>
<keyword evidence="4" id="KW-1185">Reference proteome</keyword>
<dbReference type="OrthoDB" id="9760788at2"/>
<feature type="transmembrane region" description="Helical" evidence="1">
    <location>
        <begin position="457"/>
        <end position="480"/>
    </location>
</feature>
<evidence type="ECO:0000256" key="1">
    <source>
        <dbReference type="SAM" id="Phobius"/>
    </source>
</evidence>
<feature type="domain" description="PepSY" evidence="2">
    <location>
        <begin position="356"/>
        <end position="423"/>
    </location>
</feature>
<sequence length="501" mass="56328">MRSALIRRGRRWLYVIHRWIGIATCLLFAMWFISGLVMIYVAFPRLTDSERLAALPAILWSKVQIAPDRAMAIAGMERYPRDLRLSMMHDVPVYRVTGWNGGAVTISAVDGSVIDRITPEQALAIARHHPQAVQPQLLDTVTRDQWSVTARFDPLRPLYLIGLGDADGIELYVSARSGEIALDTTRQERVWNWLGSIPHWIYPTVLRKDGPLWRDVVLWISGICLVVAVTGFWIGILRLRLTRRYARGTISLYRGWMAWHHIAGLIGGIFVLTWMFSGWLSLNPGGAFSSRGVTREIAVGYSGHDAPDIVSRVQSAPSMPASEARFVWLGGHPMMVLSARDGRQTLADAATGAPAALSQDQIVAAARRAMPGAAISFVRQLDAPDAYWYALHQSRELPVLRIGFDDPVHTWLYISPVTAEILDRSDDSRRSYRWLFNALHSLDFPLLLQVWPLRDVVVWLLSAVGTIVSISGVVIGWRRLRRRHKRPMRRERISAGSARAA</sequence>
<evidence type="ECO:0000259" key="2">
    <source>
        <dbReference type="Pfam" id="PF03413"/>
    </source>
</evidence>
<dbReference type="EMBL" id="CAADFC020000004">
    <property type="protein sequence ID" value="VIO66294.1"/>
    <property type="molecule type" value="Genomic_DNA"/>
</dbReference>
<comment type="caution">
    <text evidence="3">The sequence shown here is derived from an EMBL/GenBank/DDBJ whole genome shotgun (WGS) entry which is preliminary data.</text>
</comment>
<dbReference type="RefSeq" id="WP_139858006.1">
    <property type="nucleotide sequence ID" value="NZ_CAADFC020000004.1"/>
</dbReference>
<dbReference type="Proteomes" id="UP000328092">
    <property type="component" value="Unassembled WGS sequence"/>
</dbReference>
<protein>
    <recommendedName>
        <fullName evidence="2">PepSY domain-containing protein</fullName>
    </recommendedName>
</protein>
<dbReference type="InterPro" id="IPR005625">
    <property type="entry name" value="PepSY-ass_TM"/>
</dbReference>
<keyword evidence="1" id="KW-0472">Membrane</keyword>
<organism evidence="3 4">
    <name type="scientific">Bradyrhizobium ivorense</name>
    <dbReference type="NCBI Taxonomy" id="2511166"/>
    <lineage>
        <taxon>Bacteria</taxon>
        <taxon>Pseudomonadati</taxon>
        <taxon>Pseudomonadota</taxon>
        <taxon>Alphaproteobacteria</taxon>
        <taxon>Hyphomicrobiales</taxon>
        <taxon>Nitrobacteraceae</taxon>
        <taxon>Bradyrhizobium</taxon>
    </lineage>
</organism>
<keyword evidence="1" id="KW-1133">Transmembrane helix</keyword>
<accession>A0A508SXX8</accession>
<gene>
    <name evidence="3" type="ORF">CI1B_14130</name>
</gene>
<feature type="transmembrane region" description="Helical" evidence="1">
    <location>
        <begin position="20"/>
        <end position="43"/>
    </location>
</feature>
<evidence type="ECO:0000313" key="4">
    <source>
        <dbReference type="Proteomes" id="UP000328092"/>
    </source>
</evidence>
<dbReference type="Pfam" id="PF03413">
    <property type="entry name" value="PepSY"/>
    <property type="match status" value="1"/>
</dbReference>
<dbReference type="PANTHER" id="PTHR34219">
    <property type="entry name" value="IRON-REGULATED INNER MEMBRANE PROTEIN-RELATED"/>
    <property type="match status" value="1"/>
</dbReference>
<proteinExistence type="predicted"/>
<name>A0A508SXX8_9BRAD</name>
<evidence type="ECO:0000313" key="3">
    <source>
        <dbReference type="EMBL" id="VIO66294.1"/>
    </source>
</evidence>
<feature type="transmembrane region" description="Helical" evidence="1">
    <location>
        <begin position="216"/>
        <end position="236"/>
    </location>
</feature>
<dbReference type="AlphaFoldDB" id="A0A508SXX8"/>